<sequence length="84" mass="9006">MSSTSPTPLSPALLLSASIPGLNGIYEPQPSRVQERHVYLLPLSVSPAPTLSLRKQAPNPIDAHRTPIDNSQANTRPAKGNSQR</sequence>
<dbReference type="AlphaFoldDB" id="A0A9P4QUB0"/>
<feature type="region of interest" description="Disordered" evidence="1">
    <location>
        <begin position="49"/>
        <end position="84"/>
    </location>
</feature>
<name>A0A9P4QUB0_9PLEO</name>
<dbReference type="Proteomes" id="UP000799444">
    <property type="component" value="Unassembled WGS sequence"/>
</dbReference>
<reference evidence="2" key="1">
    <citation type="journal article" date="2020" name="Stud. Mycol.">
        <title>101 Dothideomycetes genomes: a test case for predicting lifestyles and emergence of pathogens.</title>
        <authorList>
            <person name="Haridas S."/>
            <person name="Albert R."/>
            <person name="Binder M."/>
            <person name="Bloem J."/>
            <person name="Labutti K."/>
            <person name="Salamov A."/>
            <person name="Andreopoulos B."/>
            <person name="Baker S."/>
            <person name="Barry K."/>
            <person name="Bills G."/>
            <person name="Bluhm B."/>
            <person name="Cannon C."/>
            <person name="Castanera R."/>
            <person name="Culley D."/>
            <person name="Daum C."/>
            <person name="Ezra D."/>
            <person name="Gonzalez J."/>
            <person name="Henrissat B."/>
            <person name="Kuo A."/>
            <person name="Liang C."/>
            <person name="Lipzen A."/>
            <person name="Lutzoni F."/>
            <person name="Magnuson J."/>
            <person name="Mondo S."/>
            <person name="Nolan M."/>
            <person name="Ohm R."/>
            <person name="Pangilinan J."/>
            <person name="Park H.-J."/>
            <person name="Ramirez L."/>
            <person name="Alfaro M."/>
            <person name="Sun H."/>
            <person name="Tritt A."/>
            <person name="Yoshinaga Y."/>
            <person name="Zwiers L.-H."/>
            <person name="Turgeon B."/>
            <person name="Goodwin S."/>
            <person name="Spatafora J."/>
            <person name="Crous P."/>
            <person name="Grigoriev I."/>
        </authorList>
    </citation>
    <scope>NUCLEOTIDE SEQUENCE</scope>
    <source>
        <strain evidence="2">CBS 125425</strain>
    </source>
</reference>
<dbReference type="EMBL" id="ML996153">
    <property type="protein sequence ID" value="KAF2734013.1"/>
    <property type="molecule type" value="Genomic_DNA"/>
</dbReference>
<protein>
    <submittedName>
        <fullName evidence="2">Uncharacterized protein</fullName>
    </submittedName>
</protein>
<comment type="caution">
    <text evidence="2">The sequence shown here is derived from an EMBL/GenBank/DDBJ whole genome shotgun (WGS) entry which is preliminary data.</text>
</comment>
<gene>
    <name evidence="2" type="ORF">EJ04DRAFT_512781</name>
</gene>
<proteinExistence type="predicted"/>
<organism evidence="2 3">
    <name type="scientific">Polyplosphaeria fusca</name>
    <dbReference type="NCBI Taxonomy" id="682080"/>
    <lineage>
        <taxon>Eukaryota</taxon>
        <taxon>Fungi</taxon>
        <taxon>Dikarya</taxon>
        <taxon>Ascomycota</taxon>
        <taxon>Pezizomycotina</taxon>
        <taxon>Dothideomycetes</taxon>
        <taxon>Pleosporomycetidae</taxon>
        <taxon>Pleosporales</taxon>
        <taxon>Tetraplosphaeriaceae</taxon>
        <taxon>Polyplosphaeria</taxon>
    </lineage>
</organism>
<evidence type="ECO:0000313" key="2">
    <source>
        <dbReference type="EMBL" id="KAF2734013.1"/>
    </source>
</evidence>
<evidence type="ECO:0000256" key="1">
    <source>
        <dbReference type="SAM" id="MobiDB-lite"/>
    </source>
</evidence>
<accession>A0A9P4QUB0</accession>
<feature type="compositionally biased region" description="Polar residues" evidence="1">
    <location>
        <begin position="68"/>
        <end position="84"/>
    </location>
</feature>
<keyword evidence="3" id="KW-1185">Reference proteome</keyword>
<evidence type="ECO:0000313" key="3">
    <source>
        <dbReference type="Proteomes" id="UP000799444"/>
    </source>
</evidence>